<evidence type="ECO:0000256" key="1">
    <source>
        <dbReference type="SAM" id="MobiDB-lite"/>
    </source>
</evidence>
<comment type="caution">
    <text evidence="2">The sequence shown here is derived from an EMBL/GenBank/DDBJ whole genome shotgun (WGS) entry which is preliminary data.</text>
</comment>
<keyword evidence="3" id="KW-1185">Reference proteome</keyword>
<feature type="region of interest" description="Disordered" evidence="1">
    <location>
        <begin position="1"/>
        <end position="21"/>
    </location>
</feature>
<name>A0A409X101_PSICY</name>
<dbReference type="EMBL" id="NHYD01002870">
    <property type="protein sequence ID" value="PPQ84454.1"/>
    <property type="molecule type" value="Genomic_DNA"/>
</dbReference>
<gene>
    <name evidence="2" type="ORF">CVT25_012516</name>
</gene>
<dbReference type="InParanoid" id="A0A409X101"/>
<protein>
    <submittedName>
        <fullName evidence="2">Uncharacterized protein</fullName>
    </submittedName>
</protein>
<accession>A0A409X101</accession>
<proteinExistence type="predicted"/>
<evidence type="ECO:0000313" key="2">
    <source>
        <dbReference type="EMBL" id="PPQ84454.1"/>
    </source>
</evidence>
<reference evidence="2 3" key="1">
    <citation type="journal article" date="2018" name="Evol. Lett.">
        <title>Horizontal gene cluster transfer increased hallucinogenic mushroom diversity.</title>
        <authorList>
            <person name="Reynolds H.T."/>
            <person name="Vijayakumar V."/>
            <person name="Gluck-Thaler E."/>
            <person name="Korotkin H.B."/>
            <person name="Matheny P.B."/>
            <person name="Slot J.C."/>
        </authorList>
    </citation>
    <scope>NUCLEOTIDE SEQUENCE [LARGE SCALE GENOMIC DNA]</scope>
    <source>
        <strain evidence="2 3">2631</strain>
    </source>
</reference>
<dbReference type="AlphaFoldDB" id="A0A409X101"/>
<dbReference type="Proteomes" id="UP000283269">
    <property type="component" value="Unassembled WGS sequence"/>
</dbReference>
<evidence type="ECO:0000313" key="3">
    <source>
        <dbReference type="Proteomes" id="UP000283269"/>
    </source>
</evidence>
<sequence>MQRRKACRIPPDKDNPSTLPPDSDNHYDFLLLIQLLVDIRETIQVIASSLLDLCKALDSGAETVNIDAIHQNINVFENIVSVRVGPRTSSHSGLSLQTQDSSGTAHMFQYAHDLIFIDSHFTQHVVNDSVPAQPASEASSPGHKQCDRAEFYCCSTLKSSF</sequence>
<organism evidence="2 3">
    <name type="scientific">Psilocybe cyanescens</name>
    <dbReference type="NCBI Taxonomy" id="93625"/>
    <lineage>
        <taxon>Eukaryota</taxon>
        <taxon>Fungi</taxon>
        <taxon>Dikarya</taxon>
        <taxon>Basidiomycota</taxon>
        <taxon>Agaricomycotina</taxon>
        <taxon>Agaricomycetes</taxon>
        <taxon>Agaricomycetidae</taxon>
        <taxon>Agaricales</taxon>
        <taxon>Agaricineae</taxon>
        <taxon>Strophariaceae</taxon>
        <taxon>Psilocybe</taxon>
    </lineage>
</organism>